<dbReference type="InterPro" id="IPR011047">
    <property type="entry name" value="Quinoprotein_ADH-like_sf"/>
</dbReference>
<organism evidence="2">
    <name type="scientific">marine metagenome</name>
    <dbReference type="NCBI Taxonomy" id="408172"/>
    <lineage>
        <taxon>unclassified sequences</taxon>
        <taxon>metagenomes</taxon>
        <taxon>ecological metagenomes</taxon>
    </lineage>
</organism>
<dbReference type="EMBL" id="UINC01031956">
    <property type="protein sequence ID" value="SVB18814.1"/>
    <property type="molecule type" value="Genomic_DNA"/>
</dbReference>
<gene>
    <name evidence="2" type="ORF">METZ01_LOCUS171668</name>
</gene>
<feature type="non-terminal residue" evidence="2">
    <location>
        <position position="133"/>
    </location>
</feature>
<evidence type="ECO:0000259" key="1">
    <source>
        <dbReference type="Pfam" id="PF01011"/>
    </source>
</evidence>
<protein>
    <recommendedName>
        <fullName evidence="1">Pyrrolo-quinoline quinone repeat domain-containing protein</fullName>
    </recommendedName>
</protein>
<feature type="domain" description="Pyrrolo-quinoline quinone repeat" evidence="1">
    <location>
        <begin position="48"/>
        <end position="126"/>
    </location>
</feature>
<reference evidence="2" key="1">
    <citation type="submission" date="2018-05" db="EMBL/GenBank/DDBJ databases">
        <authorList>
            <person name="Lanie J.A."/>
            <person name="Ng W.-L."/>
            <person name="Kazmierczak K.M."/>
            <person name="Andrzejewski T.M."/>
            <person name="Davidsen T.M."/>
            <person name="Wayne K.J."/>
            <person name="Tettelin H."/>
            <person name="Glass J.I."/>
            <person name="Rusch D."/>
            <person name="Podicherti R."/>
            <person name="Tsui H.-C.T."/>
            <person name="Winkler M.E."/>
        </authorList>
    </citation>
    <scope>NUCLEOTIDE SEQUENCE</scope>
</reference>
<accession>A0A382BYW0</accession>
<evidence type="ECO:0000313" key="2">
    <source>
        <dbReference type="EMBL" id="SVB18814.1"/>
    </source>
</evidence>
<proteinExistence type="predicted"/>
<sequence length="133" mass="14982">MKRQVLIVPAVMIVLGLTPGRQLVAQQRSNVVDDAALTDEIQGDDCRAFGRTYSEQRFSPLVQVNKSNISNLAVDWFLELPNDRGLVSTPLVVDGVMYFIGSMNIVRAVDATSGRLLWEYDPLVREYADRRLR</sequence>
<dbReference type="Gene3D" id="2.140.10.10">
    <property type="entry name" value="Quinoprotein alcohol dehydrogenase-like superfamily"/>
    <property type="match status" value="1"/>
</dbReference>
<dbReference type="Pfam" id="PF01011">
    <property type="entry name" value="PQQ"/>
    <property type="match status" value="1"/>
</dbReference>
<dbReference type="InterPro" id="IPR002372">
    <property type="entry name" value="PQQ_rpt_dom"/>
</dbReference>
<dbReference type="AlphaFoldDB" id="A0A382BYW0"/>
<dbReference type="SUPFAM" id="SSF50998">
    <property type="entry name" value="Quinoprotein alcohol dehydrogenase-like"/>
    <property type="match status" value="1"/>
</dbReference>
<name>A0A382BYW0_9ZZZZ</name>